<protein>
    <submittedName>
        <fullName evidence="2">VOC family protein</fullName>
    </submittedName>
</protein>
<evidence type="ECO:0000313" key="2">
    <source>
        <dbReference type="EMBL" id="MEJ5943766.1"/>
    </source>
</evidence>
<comment type="caution">
    <text evidence="2">The sequence shown here is derived from an EMBL/GenBank/DDBJ whole genome shotgun (WGS) entry which is preliminary data.</text>
</comment>
<reference evidence="2 3" key="1">
    <citation type="journal article" date="2017" name="Int. J. Syst. Evol. Microbiol.">
        <title>Pseudokineococcus basanitobsidens sp. nov., isolated from volcanic rock.</title>
        <authorList>
            <person name="Lee D.W."/>
            <person name="Park M.Y."/>
            <person name="Kim J.J."/>
            <person name="Kim B.S."/>
        </authorList>
    </citation>
    <scope>NUCLEOTIDE SEQUENCE [LARGE SCALE GENOMIC DNA]</scope>
    <source>
        <strain evidence="2 3">DSM 103726</strain>
    </source>
</reference>
<sequence length="135" mass="14004">MAVPARLTIITLGVRDVARSTAFYGALGWEPDPASTPEITFLRTSGSVLALFAHDALAQDAGVDGEQPSSFRGVTTAINLDGDDDVVRVLAEAEAAGAVVTKPAAPSPFFAGLDGYFADPDGHLWEVAHNPDLPG</sequence>
<dbReference type="RefSeq" id="WP_339573158.1">
    <property type="nucleotide sequence ID" value="NZ_JBBIAA010000001.1"/>
</dbReference>
<dbReference type="InterPro" id="IPR029068">
    <property type="entry name" value="Glyas_Bleomycin-R_OHBP_Dase"/>
</dbReference>
<feature type="domain" description="VOC" evidence="1">
    <location>
        <begin position="6"/>
        <end position="130"/>
    </location>
</feature>
<dbReference type="PANTHER" id="PTHR36503">
    <property type="entry name" value="BLR2520 PROTEIN"/>
    <property type="match status" value="1"/>
</dbReference>
<gene>
    <name evidence="2" type="ORF">WDZ17_00470</name>
</gene>
<dbReference type="PANTHER" id="PTHR36503:SF1">
    <property type="entry name" value="BLR2520 PROTEIN"/>
    <property type="match status" value="1"/>
</dbReference>
<dbReference type="SUPFAM" id="SSF54593">
    <property type="entry name" value="Glyoxalase/Bleomycin resistance protein/Dihydroxybiphenyl dioxygenase"/>
    <property type="match status" value="1"/>
</dbReference>
<evidence type="ECO:0000259" key="1">
    <source>
        <dbReference type="PROSITE" id="PS51819"/>
    </source>
</evidence>
<dbReference type="EMBL" id="JBBIAA010000001">
    <property type="protein sequence ID" value="MEJ5943766.1"/>
    <property type="molecule type" value="Genomic_DNA"/>
</dbReference>
<accession>A0ABU8RFC8</accession>
<name>A0ABU8RFC8_9ACTN</name>
<evidence type="ECO:0000313" key="3">
    <source>
        <dbReference type="Proteomes" id="UP001387100"/>
    </source>
</evidence>
<organism evidence="2 3">
    <name type="scientific">Pseudokineococcus basanitobsidens</name>
    <dbReference type="NCBI Taxonomy" id="1926649"/>
    <lineage>
        <taxon>Bacteria</taxon>
        <taxon>Bacillati</taxon>
        <taxon>Actinomycetota</taxon>
        <taxon>Actinomycetes</taxon>
        <taxon>Kineosporiales</taxon>
        <taxon>Kineosporiaceae</taxon>
        <taxon>Pseudokineococcus</taxon>
    </lineage>
</organism>
<dbReference type="Pfam" id="PF00903">
    <property type="entry name" value="Glyoxalase"/>
    <property type="match status" value="1"/>
</dbReference>
<dbReference type="InterPro" id="IPR004360">
    <property type="entry name" value="Glyas_Fos-R_dOase_dom"/>
</dbReference>
<keyword evidence="3" id="KW-1185">Reference proteome</keyword>
<dbReference type="InterPro" id="IPR037523">
    <property type="entry name" value="VOC_core"/>
</dbReference>
<dbReference type="Proteomes" id="UP001387100">
    <property type="component" value="Unassembled WGS sequence"/>
</dbReference>
<dbReference type="PROSITE" id="PS51819">
    <property type="entry name" value="VOC"/>
    <property type="match status" value="1"/>
</dbReference>
<proteinExistence type="predicted"/>
<dbReference type="Gene3D" id="3.10.180.10">
    <property type="entry name" value="2,3-Dihydroxybiphenyl 1,2-Dioxygenase, domain 1"/>
    <property type="match status" value="1"/>
</dbReference>